<dbReference type="GO" id="GO:0008146">
    <property type="term" value="F:sulfotransferase activity"/>
    <property type="evidence" value="ECO:0007669"/>
    <property type="project" value="InterPro"/>
</dbReference>
<sequence>MSESEYKRIGGTNQNLPAMTSWSIPDYKNLTFIHCHKSGGTTVKMLLAQAKTQWNHNNNNNNTPAEIQNFKYSFGGGSSAQKQRNQEARIQHIQAMATHQLHTTNTNAIVTFTVVRDPLERFVSAVQQVMHYNTDFRTKCLKWTARATVQCAIHEIQTTNYLRDVHLLPMVAHFRLWDDYPTARLAVLHLHDLPSLAAYLHHVVANNSNSNSTLLSTTMPHGRDRSKVDYATSRVLANMSIKRHCTPEMIQQLCQLYSIDVIFMQSLGYASEYCHSHSHSP</sequence>
<dbReference type="AlphaFoldDB" id="A0A9N8H2R4"/>
<evidence type="ECO:0008006" key="3">
    <source>
        <dbReference type="Google" id="ProtNLM"/>
    </source>
</evidence>
<proteinExistence type="predicted"/>
<evidence type="ECO:0000313" key="1">
    <source>
        <dbReference type="EMBL" id="CAB9499898.1"/>
    </source>
</evidence>
<dbReference type="GO" id="GO:0016020">
    <property type="term" value="C:membrane"/>
    <property type="evidence" value="ECO:0007669"/>
    <property type="project" value="InterPro"/>
</dbReference>
<name>A0A9N8H2R4_9STRA</name>
<dbReference type="InterPro" id="IPR005331">
    <property type="entry name" value="Sulfotransferase"/>
</dbReference>
<dbReference type="SUPFAM" id="SSF52540">
    <property type="entry name" value="P-loop containing nucleoside triphosphate hydrolases"/>
    <property type="match status" value="1"/>
</dbReference>
<evidence type="ECO:0000313" key="2">
    <source>
        <dbReference type="Proteomes" id="UP001153069"/>
    </source>
</evidence>
<comment type="caution">
    <text evidence="1">The sequence shown here is derived from an EMBL/GenBank/DDBJ whole genome shotgun (WGS) entry which is preliminary data.</text>
</comment>
<dbReference type="EMBL" id="CAICTM010000070">
    <property type="protein sequence ID" value="CAB9499898.1"/>
    <property type="molecule type" value="Genomic_DNA"/>
</dbReference>
<dbReference type="Proteomes" id="UP001153069">
    <property type="component" value="Unassembled WGS sequence"/>
</dbReference>
<protein>
    <recommendedName>
        <fullName evidence="3">Sulfotransferase</fullName>
    </recommendedName>
</protein>
<gene>
    <name evidence="1" type="ORF">SEMRO_71_G039420.1</name>
</gene>
<keyword evidence="2" id="KW-1185">Reference proteome</keyword>
<dbReference type="Gene3D" id="3.40.50.300">
    <property type="entry name" value="P-loop containing nucleotide triphosphate hydrolases"/>
    <property type="match status" value="1"/>
</dbReference>
<accession>A0A9N8H2R4</accession>
<dbReference type="OrthoDB" id="47920at2759"/>
<organism evidence="1 2">
    <name type="scientific">Seminavis robusta</name>
    <dbReference type="NCBI Taxonomy" id="568900"/>
    <lineage>
        <taxon>Eukaryota</taxon>
        <taxon>Sar</taxon>
        <taxon>Stramenopiles</taxon>
        <taxon>Ochrophyta</taxon>
        <taxon>Bacillariophyta</taxon>
        <taxon>Bacillariophyceae</taxon>
        <taxon>Bacillariophycidae</taxon>
        <taxon>Naviculales</taxon>
        <taxon>Naviculaceae</taxon>
        <taxon>Seminavis</taxon>
    </lineage>
</organism>
<dbReference type="Pfam" id="PF03567">
    <property type="entry name" value="Sulfotransfer_2"/>
    <property type="match status" value="1"/>
</dbReference>
<dbReference type="InterPro" id="IPR027417">
    <property type="entry name" value="P-loop_NTPase"/>
</dbReference>
<reference evidence="1" key="1">
    <citation type="submission" date="2020-06" db="EMBL/GenBank/DDBJ databases">
        <authorList>
            <consortium name="Plant Systems Biology data submission"/>
        </authorList>
    </citation>
    <scope>NUCLEOTIDE SEQUENCE</scope>
    <source>
        <strain evidence="1">D6</strain>
    </source>
</reference>